<protein>
    <submittedName>
        <fullName evidence="1">Uncharacterized protein</fullName>
    </submittedName>
</protein>
<organism evidence="1 2">
    <name type="scientific">Bacillus mobilis</name>
    <dbReference type="NCBI Taxonomy" id="2026190"/>
    <lineage>
        <taxon>Bacteria</taxon>
        <taxon>Bacillati</taxon>
        <taxon>Bacillota</taxon>
        <taxon>Bacilli</taxon>
        <taxon>Bacillales</taxon>
        <taxon>Bacillaceae</taxon>
        <taxon>Bacillus</taxon>
        <taxon>Bacillus cereus group</taxon>
    </lineage>
</organism>
<dbReference type="Proteomes" id="UP000194439">
    <property type="component" value="Unassembled WGS sequence"/>
</dbReference>
<name>A0A1Y6AU59_9BACI</name>
<evidence type="ECO:0000313" key="2">
    <source>
        <dbReference type="Proteomes" id="UP000194439"/>
    </source>
</evidence>
<dbReference type="AlphaFoldDB" id="A0A1Y6AU59"/>
<gene>
    <name evidence="1" type="ORF">BACERE00185_05673</name>
</gene>
<evidence type="ECO:0000313" key="1">
    <source>
        <dbReference type="EMBL" id="SME51261.1"/>
    </source>
</evidence>
<dbReference type="EMBL" id="FWZD01000077">
    <property type="protein sequence ID" value="SME51261.1"/>
    <property type="molecule type" value="Genomic_DNA"/>
</dbReference>
<sequence length="56" mass="6475">MIKRLEEIEDIMKGLSVLQYYIKFSSNKLGLHDINKACDLSFVNYLMCYGILITKG</sequence>
<proteinExistence type="predicted"/>
<reference evidence="2" key="1">
    <citation type="submission" date="2017-04" db="EMBL/GenBank/DDBJ databases">
        <authorList>
            <person name="Criscuolo A."/>
        </authorList>
    </citation>
    <scope>NUCLEOTIDE SEQUENCE [LARGE SCALE GENOMIC DNA]</scope>
</reference>
<accession>A0A1Y6AU59</accession>